<evidence type="ECO:0000256" key="1">
    <source>
        <dbReference type="SAM" id="MobiDB-lite"/>
    </source>
</evidence>
<organism evidence="2 3">
    <name type="scientific">Ephemerocybe angulata</name>
    <dbReference type="NCBI Taxonomy" id="980116"/>
    <lineage>
        <taxon>Eukaryota</taxon>
        <taxon>Fungi</taxon>
        <taxon>Dikarya</taxon>
        <taxon>Basidiomycota</taxon>
        <taxon>Agaricomycotina</taxon>
        <taxon>Agaricomycetes</taxon>
        <taxon>Agaricomycetidae</taxon>
        <taxon>Agaricales</taxon>
        <taxon>Agaricineae</taxon>
        <taxon>Psathyrellaceae</taxon>
        <taxon>Ephemerocybe</taxon>
    </lineage>
</organism>
<feature type="region of interest" description="Disordered" evidence="1">
    <location>
        <begin position="1"/>
        <end position="50"/>
    </location>
</feature>
<dbReference type="Proteomes" id="UP000521943">
    <property type="component" value="Unassembled WGS sequence"/>
</dbReference>
<evidence type="ECO:0000313" key="3">
    <source>
        <dbReference type="Proteomes" id="UP000521943"/>
    </source>
</evidence>
<dbReference type="AlphaFoldDB" id="A0A8H6LVD6"/>
<dbReference type="EMBL" id="JACGCI010000127">
    <property type="protein sequence ID" value="KAF6744080.1"/>
    <property type="molecule type" value="Genomic_DNA"/>
</dbReference>
<feature type="compositionally biased region" description="Low complexity" evidence="1">
    <location>
        <begin position="35"/>
        <end position="50"/>
    </location>
</feature>
<protein>
    <submittedName>
        <fullName evidence="2">Uncharacterized protein</fullName>
    </submittedName>
</protein>
<accession>A0A8H6LVD6</accession>
<feature type="compositionally biased region" description="Low complexity" evidence="1">
    <location>
        <begin position="16"/>
        <end position="27"/>
    </location>
</feature>
<keyword evidence="3" id="KW-1185">Reference proteome</keyword>
<sequence length="50" mass="5095">MSTPLSEIDEIHAPRSSTFPASLSPSSSPTPSPLDIPSSPSPTANNSTSN</sequence>
<name>A0A8H6LVD6_9AGAR</name>
<reference evidence="2 3" key="1">
    <citation type="submission" date="2020-07" db="EMBL/GenBank/DDBJ databases">
        <title>Comparative genomics of pyrophilous fungi reveals a link between fire events and developmental genes.</title>
        <authorList>
            <consortium name="DOE Joint Genome Institute"/>
            <person name="Steindorff A.S."/>
            <person name="Carver A."/>
            <person name="Calhoun S."/>
            <person name="Stillman K."/>
            <person name="Liu H."/>
            <person name="Lipzen A."/>
            <person name="Pangilinan J."/>
            <person name="Labutti K."/>
            <person name="Bruns T.D."/>
            <person name="Grigoriev I.V."/>
        </authorList>
    </citation>
    <scope>NUCLEOTIDE SEQUENCE [LARGE SCALE GENOMIC DNA]</scope>
    <source>
        <strain evidence="2 3">CBS 144469</strain>
    </source>
</reference>
<evidence type="ECO:0000313" key="2">
    <source>
        <dbReference type="EMBL" id="KAF6744080.1"/>
    </source>
</evidence>
<proteinExistence type="predicted"/>
<comment type="caution">
    <text evidence="2">The sequence shown here is derived from an EMBL/GenBank/DDBJ whole genome shotgun (WGS) entry which is preliminary data.</text>
</comment>
<gene>
    <name evidence="2" type="ORF">DFP72DRAFT_1079034</name>
</gene>